<accession>A0A453D3D4</accession>
<dbReference type="PANTHER" id="PTHR37610">
    <property type="entry name" value="CCHC-TYPE DOMAIN-CONTAINING PROTEIN"/>
    <property type="match status" value="1"/>
</dbReference>
<reference evidence="2" key="5">
    <citation type="journal article" date="2021" name="G3 (Bethesda)">
        <title>Aegilops tauschii genome assembly Aet v5.0 features greater sequence contiguity and improved annotation.</title>
        <authorList>
            <person name="Wang L."/>
            <person name="Zhu T."/>
            <person name="Rodriguez J.C."/>
            <person name="Deal K.R."/>
            <person name="Dubcovsky J."/>
            <person name="McGuire P.E."/>
            <person name="Lux T."/>
            <person name="Spannagl M."/>
            <person name="Mayer K.F.X."/>
            <person name="Baldrich P."/>
            <person name="Meyers B.C."/>
            <person name="Huo N."/>
            <person name="Gu Y.Q."/>
            <person name="Zhou H."/>
            <person name="Devos K.M."/>
            <person name="Bennetzen J.L."/>
            <person name="Unver T."/>
            <person name="Budak H."/>
            <person name="Gulick P.J."/>
            <person name="Galiba G."/>
            <person name="Kalapos B."/>
            <person name="Nelson D.R."/>
            <person name="Li P."/>
            <person name="You F.M."/>
            <person name="Luo M.C."/>
            <person name="Dvorak J."/>
        </authorList>
    </citation>
    <scope>NUCLEOTIDE SEQUENCE [LARGE SCALE GENOMIC DNA]</scope>
    <source>
        <strain evidence="2">cv. AL8/78</strain>
    </source>
</reference>
<evidence type="ECO:0000313" key="3">
    <source>
        <dbReference type="Proteomes" id="UP000015105"/>
    </source>
</evidence>
<feature type="compositionally biased region" description="Basic and acidic residues" evidence="1">
    <location>
        <begin position="7"/>
        <end position="22"/>
    </location>
</feature>
<sequence length="180" mass="19901">MNPEEVEAAKKAAQDKLEKEAQGESTLVTKGDMRSLLQDLMAMGIMGSKAPVGTPELKLELTPNELKLDGSKNYLSWSRRAKLILRTKGVEHCVQETFIEPADRTSVDWRVWNTTNSVVAAWLMNSISPSISRMIEAIASAPTIWKTLSNMYSGAGNVMMMVEVQSKVGELKQGEKTVQE</sequence>
<dbReference type="EnsemblPlants" id="AET2Gv21073700.3">
    <property type="protein sequence ID" value="AET2Gv21073700.3"/>
    <property type="gene ID" value="AET2Gv21073700"/>
</dbReference>
<feature type="region of interest" description="Disordered" evidence="1">
    <location>
        <begin position="1"/>
        <end position="25"/>
    </location>
</feature>
<dbReference type="Gramene" id="AET2Gv21073700.2">
    <property type="protein sequence ID" value="AET2Gv21073700.2"/>
    <property type="gene ID" value="AET2Gv21073700"/>
</dbReference>
<dbReference type="Proteomes" id="UP000015105">
    <property type="component" value="Chromosome 2D"/>
</dbReference>
<reference evidence="2" key="4">
    <citation type="submission" date="2019-03" db="UniProtKB">
        <authorList>
            <consortium name="EnsemblPlants"/>
        </authorList>
    </citation>
    <scope>IDENTIFICATION</scope>
</reference>
<keyword evidence="3" id="KW-1185">Reference proteome</keyword>
<reference evidence="3" key="2">
    <citation type="journal article" date="2017" name="Nat. Plants">
        <title>The Aegilops tauschii genome reveals multiple impacts of transposons.</title>
        <authorList>
            <person name="Zhao G."/>
            <person name="Zou C."/>
            <person name="Li K."/>
            <person name="Wang K."/>
            <person name="Li T."/>
            <person name="Gao L."/>
            <person name="Zhang X."/>
            <person name="Wang H."/>
            <person name="Yang Z."/>
            <person name="Liu X."/>
            <person name="Jiang W."/>
            <person name="Mao L."/>
            <person name="Kong X."/>
            <person name="Jiao Y."/>
            <person name="Jia J."/>
        </authorList>
    </citation>
    <scope>NUCLEOTIDE SEQUENCE [LARGE SCALE GENOMIC DNA]</scope>
    <source>
        <strain evidence="3">cv. AL8/78</strain>
    </source>
</reference>
<dbReference type="PANTHER" id="PTHR37610:SF40">
    <property type="entry name" value="OS01G0909600 PROTEIN"/>
    <property type="match status" value="1"/>
</dbReference>
<evidence type="ECO:0008006" key="4">
    <source>
        <dbReference type="Google" id="ProtNLM"/>
    </source>
</evidence>
<dbReference type="AlphaFoldDB" id="A0A453D3D4"/>
<protein>
    <recommendedName>
        <fullName evidence="4">Retrotransposon Copia-like N-terminal domain-containing protein</fullName>
    </recommendedName>
</protein>
<proteinExistence type="predicted"/>
<dbReference type="EnsemblPlants" id="AET2Gv21073700.2">
    <property type="protein sequence ID" value="AET2Gv21073700.2"/>
    <property type="gene ID" value="AET2Gv21073700"/>
</dbReference>
<reference evidence="2" key="3">
    <citation type="journal article" date="2017" name="Nature">
        <title>Genome sequence of the progenitor of the wheat D genome Aegilops tauschii.</title>
        <authorList>
            <person name="Luo M.C."/>
            <person name="Gu Y.Q."/>
            <person name="Puiu D."/>
            <person name="Wang H."/>
            <person name="Twardziok S.O."/>
            <person name="Deal K.R."/>
            <person name="Huo N."/>
            <person name="Zhu T."/>
            <person name="Wang L."/>
            <person name="Wang Y."/>
            <person name="McGuire P.E."/>
            <person name="Liu S."/>
            <person name="Long H."/>
            <person name="Ramasamy R.K."/>
            <person name="Rodriguez J.C."/>
            <person name="Van S.L."/>
            <person name="Yuan L."/>
            <person name="Wang Z."/>
            <person name="Xia Z."/>
            <person name="Xiao L."/>
            <person name="Anderson O.D."/>
            <person name="Ouyang S."/>
            <person name="Liang Y."/>
            <person name="Zimin A.V."/>
            <person name="Pertea G."/>
            <person name="Qi P."/>
            <person name="Bennetzen J.L."/>
            <person name="Dai X."/>
            <person name="Dawson M.W."/>
            <person name="Muller H.G."/>
            <person name="Kugler K."/>
            <person name="Rivarola-Duarte L."/>
            <person name="Spannagl M."/>
            <person name="Mayer K.F.X."/>
            <person name="Lu F.H."/>
            <person name="Bevan M.W."/>
            <person name="Leroy P."/>
            <person name="Li P."/>
            <person name="You F.M."/>
            <person name="Sun Q."/>
            <person name="Liu Z."/>
            <person name="Lyons E."/>
            <person name="Wicker T."/>
            <person name="Salzberg S.L."/>
            <person name="Devos K.M."/>
            <person name="Dvorak J."/>
        </authorList>
    </citation>
    <scope>NUCLEOTIDE SEQUENCE [LARGE SCALE GENOMIC DNA]</scope>
    <source>
        <strain evidence="2">cv. AL8/78</strain>
    </source>
</reference>
<organism evidence="2 3">
    <name type="scientific">Aegilops tauschii subsp. strangulata</name>
    <name type="common">Goatgrass</name>
    <dbReference type="NCBI Taxonomy" id="200361"/>
    <lineage>
        <taxon>Eukaryota</taxon>
        <taxon>Viridiplantae</taxon>
        <taxon>Streptophyta</taxon>
        <taxon>Embryophyta</taxon>
        <taxon>Tracheophyta</taxon>
        <taxon>Spermatophyta</taxon>
        <taxon>Magnoliopsida</taxon>
        <taxon>Liliopsida</taxon>
        <taxon>Poales</taxon>
        <taxon>Poaceae</taxon>
        <taxon>BOP clade</taxon>
        <taxon>Pooideae</taxon>
        <taxon>Triticodae</taxon>
        <taxon>Triticeae</taxon>
        <taxon>Triticinae</taxon>
        <taxon>Aegilops</taxon>
    </lineage>
</organism>
<evidence type="ECO:0000256" key="1">
    <source>
        <dbReference type="SAM" id="MobiDB-lite"/>
    </source>
</evidence>
<dbReference type="Gramene" id="AET2Gv21073700.3">
    <property type="protein sequence ID" value="AET2Gv21073700.3"/>
    <property type="gene ID" value="AET2Gv21073700"/>
</dbReference>
<reference evidence="3" key="1">
    <citation type="journal article" date="2014" name="Science">
        <title>Ancient hybridizations among the ancestral genomes of bread wheat.</title>
        <authorList>
            <consortium name="International Wheat Genome Sequencing Consortium,"/>
            <person name="Marcussen T."/>
            <person name="Sandve S.R."/>
            <person name="Heier L."/>
            <person name="Spannagl M."/>
            <person name="Pfeifer M."/>
            <person name="Jakobsen K.S."/>
            <person name="Wulff B.B."/>
            <person name="Steuernagel B."/>
            <person name="Mayer K.F."/>
            <person name="Olsen O.A."/>
        </authorList>
    </citation>
    <scope>NUCLEOTIDE SEQUENCE [LARGE SCALE GENOMIC DNA]</scope>
    <source>
        <strain evidence="3">cv. AL8/78</strain>
    </source>
</reference>
<name>A0A453D3D4_AEGTS</name>
<evidence type="ECO:0000313" key="2">
    <source>
        <dbReference type="EnsemblPlants" id="AET2Gv21073700.3"/>
    </source>
</evidence>